<name>A0AAD7VTV3_9ASCO</name>
<comment type="caution">
    <text evidence="8">The sequence shown here is derived from an EMBL/GenBank/DDBJ whole genome shotgun (WGS) entry which is preliminary data.</text>
</comment>
<dbReference type="GeneID" id="80879162"/>
<keyword evidence="9" id="KW-1185">Reference proteome</keyword>
<feature type="transmembrane region" description="Helical" evidence="7">
    <location>
        <begin position="84"/>
        <end position="104"/>
    </location>
</feature>
<evidence type="ECO:0000256" key="6">
    <source>
        <dbReference type="ARBA" id="ARBA00048048"/>
    </source>
</evidence>
<sequence length="183" mass="20130">MMPASTEAQEPAPGHVQLLPIAVSSHHLQIHQISPEKATFCLNDRLQSSGHRSYLLLVFAAIAIPVGLFFGFTAPWIWNNISQALPIVFSYLLLLCVVNLVRAVTSDPGILPRNIHIETSITENHPGSLNTASSSVTVNCRQYDEDNPIFLPINYCAVCKIWRPARASHCRDCDSCIGTIVLV</sequence>
<evidence type="ECO:0000256" key="7">
    <source>
        <dbReference type="SAM" id="Phobius"/>
    </source>
</evidence>
<dbReference type="EC" id="2.3.1.225" evidence="2"/>
<dbReference type="GO" id="GO:0005783">
    <property type="term" value="C:endoplasmic reticulum"/>
    <property type="evidence" value="ECO:0007669"/>
    <property type="project" value="TreeGrafter"/>
</dbReference>
<evidence type="ECO:0000256" key="3">
    <source>
        <dbReference type="ARBA" id="ARBA00023139"/>
    </source>
</evidence>
<dbReference type="Proteomes" id="UP001217417">
    <property type="component" value="Unassembled WGS sequence"/>
</dbReference>
<dbReference type="InterPro" id="IPR039859">
    <property type="entry name" value="PFA4/ZDH16/20/ERF2-like"/>
</dbReference>
<evidence type="ECO:0000256" key="2">
    <source>
        <dbReference type="ARBA" id="ARBA00012210"/>
    </source>
</evidence>
<dbReference type="RefSeq" id="XP_056044005.1">
    <property type="nucleotide sequence ID" value="XM_056183996.1"/>
</dbReference>
<accession>A0AAD7VTV3</accession>
<evidence type="ECO:0000313" key="8">
    <source>
        <dbReference type="EMBL" id="KAJ8100555.1"/>
    </source>
</evidence>
<comment type="similarity">
    <text evidence="5">Belongs to the DHHC palmitoyltransferase family. ERF2/ZDHHC9 subfamily.</text>
</comment>
<dbReference type="PANTHER" id="PTHR22883:SF43">
    <property type="entry name" value="PALMITOYLTRANSFERASE APP"/>
    <property type="match status" value="1"/>
</dbReference>
<reference evidence="8" key="1">
    <citation type="submission" date="2023-03" db="EMBL/GenBank/DDBJ databases">
        <title>Near-Complete genome sequence of Lipomyces tetrasporous NRRL Y-64009, an oleaginous yeast capable of growing on lignocellulosic hydrolysates.</title>
        <authorList>
            <consortium name="Lawrence Berkeley National Laboratory"/>
            <person name="Jagtap S.S."/>
            <person name="Liu J.-J."/>
            <person name="Walukiewicz H.E."/>
            <person name="Pangilinan J."/>
            <person name="Lipzen A."/>
            <person name="Ahrendt S."/>
            <person name="Koriabine M."/>
            <person name="Cobaugh K."/>
            <person name="Salamov A."/>
            <person name="Yoshinaga Y."/>
            <person name="Ng V."/>
            <person name="Daum C."/>
            <person name="Grigoriev I.V."/>
            <person name="Slininger P.J."/>
            <person name="Dien B.S."/>
            <person name="Jin Y.-S."/>
            <person name="Rao C.V."/>
        </authorList>
    </citation>
    <scope>NUCLEOTIDE SEQUENCE</scope>
    <source>
        <strain evidence="8">NRRL Y-64009</strain>
    </source>
</reference>
<keyword evidence="3" id="KW-0564">Palmitate</keyword>
<feature type="transmembrane region" description="Helical" evidence="7">
    <location>
        <begin position="54"/>
        <end position="78"/>
    </location>
</feature>
<dbReference type="AlphaFoldDB" id="A0AAD7VTV3"/>
<evidence type="ECO:0000256" key="4">
    <source>
        <dbReference type="ARBA" id="ARBA00023288"/>
    </source>
</evidence>
<comment type="subcellular location">
    <subcellularLocation>
        <location evidence="1">Endomembrane system</location>
        <topology evidence="1">Multi-pass membrane protein</topology>
    </subcellularLocation>
</comment>
<dbReference type="GO" id="GO:0019706">
    <property type="term" value="F:protein-cysteine S-palmitoyltransferase activity"/>
    <property type="evidence" value="ECO:0007669"/>
    <property type="project" value="UniProtKB-EC"/>
</dbReference>
<dbReference type="GO" id="GO:0006612">
    <property type="term" value="P:protein targeting to membrane"/>
    <property type="evidence" value="ECO:0007669"/>
    <property type="project" value="TreeGrafter"/>
</dbReference>
<dbReference type="GO" id="GO:0005794">
    <property type="term" value="C:Golgi apparatus"/>
    <property type="evidence" value="ECO:0007669"/>
    <property type="project" value="TreeGrafter"/>
</dbReference>
<comment type="catalytic activity">
    <reaction evidence="6">
        <text>L-cysteinyl-[protein] + hexadecanoyl-CoA = S-hexadecanoyl-L-cysteinyl-[protein] + CoA</text>
        <dbReference type="Rhea" id="RHEA:36683"/>
        <dbReference type="Rhea" id="RHEA-COMP:10131"/>
        <dbReference type="Rhea" id="RHEA-COMP:11032"/>
        <dbReference type="ChEBI" id="CHEBI:29950"/>
        <dbReference type="ChEBI" id="CHEBI:57287"/>
        <dbReference type="ChEBI" id="CHEBI:57379"/>
        <dbReference type="ChEBI" id="CHEBI:74151"/>
        <dbReference type="EC" id="2.3.1.225"/>
    </reaction>
</comment>
<organism evidence="8 9">
    <name type="scientific">Lipomyces tetrasporus</name>
    <dbReference type="NCBI Taxonomy" id="54092"/>
    <lineage>
        <taxon>Eukaryota</taxon>
        <taxon>Fungi</taxon>
        <taxon>Dikarya</taxon>
        <taxon>Ascomycota</taxon>
        <taxon>Saccharomycotina</taxon>
        <taxon>Lipomycetes</taxon>
        <taxon>Lipomycetales</taxon>
        <taxon>Lipomycetaceae</taxon>
        <taxon>Lipomyces</taxon>
    </lineage>
</organism>
<keyword evidence="4" id="KW-0449">Lipoprotein</keyword>
<evidence type="ECO:0000313" key="9">
    <source>
        <dbReference type="Proteomes" id="UP001217417"/>
    </source>
</evidence>
<dbReference type="EMBL" id="JARPMG010000005">
    <property type="protein sequence ID" value="KAJ8100555.1"/>
    <property type="molecule type" value="Genomic_DNA"/>
</dbReference>
<proteinExistence type="inferred from homology"/>
<evidence type="ECO:0000256" key="1">
    <source>
        <dbReference type="ARBA" id="ARBA00004127"/>
    </source>
</evidence>
<keyword evidence="7" id="KW-0472">Membrane</keyword>
<dbReference type="PROSITE" id="PS50216">
    <property type="entry name" value="DHHC"/>
    <property type="match status" value="1"/>
</dbReference>
<gene>
    <name evidence="8" type="ORF">POJ06DRAFT_106787</name>
</gene>
<protein>
    <recommendedName>
        <fullName evidence="2">protein S-acyltransferase</fullName>
        <ecNumber evidence="2">2.3.1.225</ecNumber>
    </recommendedName>
</protein>
<keyword evidence="7" id="KW-1133">Transmembrane helix</keyword>
<evidence type="ECO:0000256" key="5">
    <source>
        <dbReference type="ARBA" id="ARBA00023463"/>
    </source>
</evidence>
<dbReference type="PANTHER" id="PTHR22883">
    <property type="entry name" value="ZINC FINGER DHHC DOMAIN CONTAINING PROTEIN"/>
    <property type="match status" value="1"/>
</dbReference>
<keyword evidence="7" id="KW-0812">Transmembrane</keyword>